<organism evidence="1 2">
    <name type="scientific">Liparis tanakae</name>
    <name type="common">Tanaka's snailfish</name>
    <dbReference type="NCBI Taxonomy" id="230148"/>
    <lineage>
        <taxon>Eukaryota</taxon>
        <taxon>Metazoa</taxon>
        <taxon>Chordata</taxon>
        <taxon>Craniata</taxon>
        <taxon>Vertebrata</taxon>
        <taxon>Euteleostomi</taxon>
        <taxon>Actinopterygii</taxon>
        <taxon>Neopterygii</taxon>
        <taxon>Teleostei</taxon>
        <taxon>Neoteleostei</taxon>
        <taxon>Acanthomorphata</taxon>
        <taxon>Eupercaria</taxon>
        <taxon>Perciformes</taxon>
        <taxon>Cottioidei</taxon>
        <taxon>Cottales</taxon>
        <taxon>Liparidae</taxon>
        <taxon>Liparis</taxon>
    </lineage>
</organism>
<gene>
    <name evidence="1" type="ORF">EYF80_012034</name>
</gene>
<dbReference type="EMBL" id="SRLO01000080">
    <property type="protein sequence ID" value="TNN77736.1"/>
    <property type="molecule type" value="Genomic_DNA"/>
</dbReference>
<comment type="caution">
    <text evidence="1">The sequence shown here is derived from an EMBL/GenBank/DDBJ whole genome shotgun (WGS) entry which is preliminary data.</text>
</comment>
<protein>
    <submittedName>
        <fullName evidence="1">Uncharacterized protein</fullName>
    </submittedName>
</protein>
<dbReference type="AlphaFoldDB" id="A0A4Z2III2"/>
<accession>A0A4Z2III2</accession>
<evidence type="ECO:0000313" key="1">
    <source>
        <dbReference type="EMBL" id="TNN77736.1"/>
    </source>
</evidence>
<keyword evidence="2" id="KW-1185">Reference proteome</keyword>
<name>A0A4Z2III2_9TELE</name>
<dbReference type="Proteomes" id="UP000314294">
    <property type="component" value="Unassembled WGS sequence"/>
</dbReference>
<sequence>MFVKVSIAQVSSERRSGDELSLHLFHETSWACELGNGTVAKSDTRVSEPTSWSCQSAATDAFGKRSVRSFFGHPSLANSSYTAHVSYPVAPMGAEARVNLIKQPGVQPGCTSCWLTQHCTLQAGGGKEKKTDPPCVCSCTHALMWSLAASEPALKSTDSSSAL</sequence>
<evidence type="ECO:0000313" key="2">
    <source>
        <dbReference type="Proteomes" id="UP000314294"/>
    </source>
</evidence>
<proteinExistence type="predicted"/>
<reference evidence="1 2" key="1">
    <citation type="submission" date="2019-03" db="EMBL/GenBank/DDBJ databases">
        <title>First draft genome of Liparis tanakae, snailfish: a comprehensive survey of snailfish specific genes.</title>
        <authorList>
            <person name="Kim W."/>
            <person name="Song I."/>
            <person name="Jeong J.-H."/>
            <person name="Kim D."/>
            <person name="Kim S."/>
            <person name="Ryu S."/>
            <person name="Song J.Y."/>
            <person name="Lee S.K."/>
        </authorList>
    </citation>
    <scope>NUCLEOTIDE SEQUENCE [LARGE SCALE GENOMIC DNA]</scope>
    <source>
        <tissue evidence="1">Muscle</tissue>
    </source>
</reference>